<evidence type="ECO:0000313" key="2">
    <source>
        <dbReference type="EMBL" id="EID71646.1"/>
    </source>
</evidence>
<comment type="caution">
    <text evidence="2">The sequence shown here is derived from an EMBL/GenBank/DDBJ whole genome shotgun (WGS) entry which is preliminary data.</text>
</comment>
<dbReference type="STRING" id="946077.W5A_13530"/>
<dbReference type="EMBL" id="AJJU01000043">
    <property type="protein sequence ID" value="EID71646.1"/>
    <property type="molecule type" value="Genomic_DNA"/>
</dbReference>
<evidence type="ECO:0000256" key="1">
    <source>
        <dbReference type="SAM" id="MobiDB-lite"/>
    </source>
</evidence>
<organism evidence="2 3">
    <name type="scientific">Imtechella halotolerans K1</name>
    <dbReference type="NCBI Taxonomy" id="946077"/>
    <lineage>
        <taxon>Bacteria</taxon>
        <taxon>Pseudomonadati</taxon>
        <taxon>Bacteroidota</taxon>
        <taxon>Flavobacteriia</taxon>
        <taxon>Flavobacteriales</taxon>
        <taxon>Flavobacteriaceae</taxon>
        <taxon>Imtechella</taxon>
    </lineage>
</organism>
<dbReference type="PATRIC" id="fig|946077.3.peg.2737"/>
<evidence type="ECO:0000313" key="3">
    <source>
        <dbReference type="Proteomes" id="UP000005938"/>
    </source>
</evidence>
<gene>
    <name evidence="2" type="ORF">W5A_13530</name>
</gene>
<proteinExistence type="predicted"/>
<keyword evidence="3" id="KW-1185">Reference proteome</keyword>
<name>I0W5I0_9FLAO</name>
<dbReference type="Proteomes" id="UP000005938">
    <property type="component" value="Unassembled WGS sequence"/>
</dbReference>
<feature type="region of interest" description="Disordered" evidence="1">
    <location>
        <begin position="1"/>
        <end position="25"/>
    </location>
</feature>
<feature type="compositionally biased region" description="Polar residues" evidence="1">
    <location>
        <begin position="1"/>
        <end position="21"/>
    </location>
</feature>
<protein>
    <submittedName>
        <fullName evidence="2">YD repeat-containing protein</fullName>
    </submittedName>
</protein>
<accession>I0W5I0</accession>
<sequence>MLFPNLQRSSDSYRSGFQNQEMENEIKGEGNSINYKYRMHDPRIVCFGVVDPLAS</sequence>
<dbReference type="AlphaFoldDB" id="I0W5I0"/>
<reference evidence="2 3" key="1">
    <citation type="journal article" date="2012" name="J. Bacteriol.">
        <title>Genome Sequence of the Halotolerant Bacterium Imtechella halotolerans K1T.</title>
        <authorList>
            <person name="Kumar S."/>
            <person name="Vikram S."/>
            <person name="Subramanian S."/>
            <person name="Raghava G.P."/>
            <person name="Pinnaka A.K."/>
        </authorList>
    </citation>
    <scope>NUCLEOTIDE SEQUENCE [LARGE SCALE GENOMIC DNA]</scope>
    <source>
        <strain evidence="2 3">K1</strain>
    </source>
</reference>